<keyword evidence="5" id="KW-1185">Reference proteome</keyword>
<feature type="region of interest" description="Disordered" evidence="1">
    <location>
        <begin position="30"/>
        <end position="76"/>
    </location>
</feature>
<evidence type="ECO:0000313" key="3">
    <source>
        <dbReference type="EMBL" id="KJC63365.1"/>
    </source>
</evidence>
<feature type="signal peptide" evidence="2">
    <location>
        <begin position="1"/>
        <end position="31"/>
    </location>
</feature>
<reference evidence="6" key="4">
    <citation type="submission" date="2017-02" db="EMBL/GenBank/DDBJ databases">
        <authorList>
            <person name="Varghese N."/>
            <person name="Submissions S."/>
        </authorList>
    </citation>
    <scope>NUCLEOTIDE SEQUENCE [LARGE SCALE GENOMIC DNA]</scope>
    <source>
        <strain evidence="6">VKM Ac-2052</strain>
    </source>
</reference>
<reference evidence="3 5" key="1">
    <citation type="journal article" date="2001" name="Int. J. Syst. Evol. Microbiol.">
        <title>Agreia bicolorata gen. nov., sp. nov., to accommodate actinobacteria isolated from narrow reed grass infected by the nematode Heteroanguina graminophila.</title>
        <authorList>
            <person name="Evtushenko L.I."/>
            <person name="Dorofeeva L.V."/>
            <person name="Dobrovolskaya T.G."/>
            <person name="Streshinskaya G.M."/>
            <person name="Subbotin S.A."/>
            <person name="Tiedje J.M."/>
        </authorList>
    </citation>
    <scope>NUCLEOTIDE SEQUENCE [LARGE SCALE GENOMIC DNA]</scope>
    <source>
        <strain evidence="3 5">VKM Ac-1804</strain>
    </source>
</reference>
<evidence type="ECO:0000313" key="4">
    <source>
        <dbReference type="EMBL" id="SKB01224.1"/>
    </source>
</evidence>
<feature type="chain" id="PRO_5010582849" evidence="2">
    <location>
        <begin position="32"/>
        <end position="157"/>
    </location>
</feature>
<dbReference type="Gene3D" id="3.90.1010.20">
    <property type="match status" value="1"/>
</dbReference>
<reference evidence="4" key="3">
    <citation type="submission" date="2017-02" db="EMBL/GenBank/DDBJ databases">
        <authorList>
            <person name="Peterson S.W."/>
        </authorList>
    </citation>
    <scope>NUCLEOTIDE SEQUENCE [LARGE SCALE GENOMIC DNA]</scope>
    <source>
        <strain evidence="4">VKM Ac-2052</strain>
    </source>
</reference>
<feature type="compositionally biased region" description="Low complexity" evidence="1">
    <location>
        <begin position="44"/>
        <end position="60"/>
    </location>
</feature>
<dbReference type="RefSeq" id="WP_044442887.1">
    <property type="nucleotide sequence ID" value="NZ_FUYG01000009.1"/>
</dbReference>
<keyword evidence="2" id="KW-0732">Signal</keyword>
<protein>
    <submittedName>
        <fullName evidence="4">Uncharacterized protein, contains FMN-binding domain</fullName>
    </submittedName>
</protein>
<sequence>MITRHQKTAVTALAGLSLLGVVTGCSTGADAPDAASTPAGTLKSTSDAAPSTSAPAGSSAYKDGEYKAEGEYTSPGGKEMVGVSLTLAGGKITAVTVTPESTNPNGKKYQGEFADGIAAEVVGKSLDDLKVSKVAGSSLTSGGFNDAVDKIKADAGV</sequence>
<dbReference type="Proteomes" id="UP000189735">
    <property type="component" value="Unassembled WGS sequence"/>
</dbReference>
<proteinExistence type="predicted"/>
<evidence type="ECO:0000313" key="6">
    <source>
        <dbReference type="Proteomes" id="UP000189735"/>
    </source>
</evidence>
<evidence type="ECO:0000313" key="5">
    <source>
        <dbReference type="Proteomes" id="UP000032503"/>
    </source>
</evidence>
<evidence type="ECO:0000256" key="2">
    <source>
        <dbReference type="SAM" id="SignalP"/>
    </source>
</evidence>
<gene>
    <name evidence="4" type="ORF">SAMN06295879_3210</name>
    <name evidence="3" type="ORF">TZ00_14845</name>
</gene>
<evidence type="ECO:0000256" key="1">
    <source>
        <dbReference type="SAM" id="MobiDB-lite"/>
    </source>
</evidence>
<dbReference type="Proteomes" id="UP000032503">
    <property type="component" value="Unassembled WGS sequence"/>
</dbReference>
<name>A0A1T4YHF3_9MICO</name>
<dbReference type="EMBL" id="JYFC01000007">
    <property type="protein sequence ID" value="KJC63365.1"/>
    <property type="molecule type" value="Genomic_DNA"/>
</dbReference>
<organism evidence="4 6">
    <name type="scientific">Agreia bicolorata</name>
    <dbReference type="NCBI Taxonomy" id="110935"/>
    <lineage>
        <taxon>Bacteria</taxon>
        <taxon>Bacillati</taxon>
        <taxon>Actinomycetota</taxon>
        <taxon>Actinomycetes</taxon>
        <taxon>Micrococcales</taxon>
        <taxon>Microbacteriaceae</taxon>
        <taxon>Agreia</taxon>
    </lineage>
</organism>
<accession>A0A1T4YHF3</accession>
<dbReference type="EMBL" id="FUYG01000009">
    <property type="protein sequence ID" value="SKB01224.1"/>
    <property type="molecule type" value="Genomic_DNA"/>
</dbReference>
<dbReference type="AlphaFoldDB" id="A0A1T4YHF3"/>
<reference evidence="3" key="2">
    <citation type="submission" date="2015-02" db="EMBL/GenBank/DDBJ databases">
        <authorList>
            <person name="Vasilyev I.Y."/>
            <person name="Siniagina M.N."/>
            <person name="Malanin S.Y."/>
            <person name="Boulygina E.A."/>
            <person name="Grygoryeva T.V."/>
            <person name="Yarullina D.R."/>
            <person name="Ilinskaya O.N."/>
        </authorList>
    </citation>
    <scope>NUCLEOTIDE SEQUENCE</scope>
    <source>
        <strain evidence="3">VKM Ac-1804</strain>
    </source>
</reference>
<dbReference type="PROSITE" id="PS51257">
    <property type="entry name" value="PROKAR_LIPOPROTEIN"/>
    <property type="match status" value="1"/>
</dbReference>